<feature type="transmembrane region" description="Helical" evidence="8">
    <location>
        <begin position="179"/>
        <end position="198"/>
    </location>
</feature>
<evidence type="ECO:0000256" key="6">
    <source>
        <dbReference type="ARBA" id="ARBA00022989"/>
    </source>
</evidence>
<dbReference type="InterPro" id="IPR001851">
    <property type="entry name" value="ABC_transp_permease"/>
</dbReference>
<dbReference type="RefSeq" id="WP_268882181.1">
    <property type="nucleotide sequence ID" value="NZ_CP114029.1"/>
</dbReference>
<dbReference type="CDD" id="cd06579">
    <property type="entry name" value="TM_PBP1_transp_AraH_like"/>
    <property type="match status" value="1"/>
</dbReference>
<dbReference type="Proteomes" id="UP001164020">
    <property type="component" value="Chromosome"/>
</dbReference>
<evidence type="ECO:0000313" key="9">
    <source>
        <dbReference type="EMBL" id="WAP69749.1"/>
    </source>
</evidence>
<dbReference type="EMBL" id="CP114029">
    <property type="protein sequence ID" value="WAP69749.1"/>
    <property type="molecule type" value="Genomic_DNA"/>
</dbReference>
<feature type="transmembrane region" description="Helical" evidence="8">
    <location>
        <begin position="26"/>
        <end position="43"/>
    </location>
</feature>
<feature type="transmembrane region" description="Helical" evidence="8">
    <location>
        <begin position="307"/>
        <end position="326"/>
    </location>
</feature>
<evidence type="ECO:0000256" key="8">
    <source>
        <dbReference type="SAM" id="Phobius"/>
    </source>
</evidence>
<accession>A0ABY7C0Y4</accession>
<protein>
    <submittedName>
        <fullName evidence="9">ABC transporter permease</fullName>
    </submittedName>
</protein>
<keyword evidence="3" id="KW-1003">Cell membrane</keyword>
<feature type="transmembrane region" description="Helical" evidence="8">
    <location>
        <begin position="80"/>
        <end position="98"/>
    </location>
</feature>
<keyword evidence="7 8" id="KW-0472">Membrane</keyword>
<dbReference type="PANTHER" id="PTHR32196:SF21">
    <property type="entry name" value="ABC TRANSPORTER PERMEASE PROTEIN YPHD-RELATED"/>
    <property type="match status" value="1"/>
</dbReference>
<feature type="transmembrane region" description="Helical" evidence="8">
    <location>
        <begin position="55"/>
        <end position="73"/>
    </location>
</feature>
<evidence type="ECO:0000256" key="4">
    <source>
        <dbReference type="ARBA" id="ARBA00022519"/>
    </source>
</evidence>
<feature type="transmembrane region" description="Helical" evidence="8">
    <location>
        <begin position="278"/>
        <end position="295"/>
    </location>
</feature>
<keyword evidence="4" id="KW-0997">Cell inner membrane</keyword>
<evidence type="ECO:0000256" key="1">
    <source>
        <dbReference type="ARBA" id="ARBA00004651"/>
    </source>
</evidence>
<evidence type="ECO:0000256" key="5">
    <source>
        <dbReference type="ARBA" id="ARBA00022692"/>
    </source>
</evidence>
<name>A0ABY7C0Y4_9HYPH</name>
<gene>
    <name evidence="9" type="ORF">OH818_05980</name>
</gene>
<comment type="subcellular location">
    <subcellularLocation>
        <location evidence="1">Cell membrane</location>
        <topology evidence="1">Multi-pass membrane protein</topology>
    </subcellularLocation>
</comment>
<evidence type="ECO:0000313" key="10">
    <source>
        <dbReference type="Proteomes" id="UP001164020"/>
    </source>
</evidence>
<keyword evidence="5 8" id="KW-0812">Transmembrane</keyword>
<sequence>MTDNAATINETQAQSRFNFGKAFRQYGTFIIFVLLLIVAQAQSDAFLTERNVMNVLRQMSGIGVMAIGMLFVILTRGIDLSVGSIAALGSVSAAILIQSYPLPVALVMAIGIGAACGLISGALIAFFRLPAFVITLAMMTAARGFALILSNGQPIMPGPSGAPLQAFGTSFSLGFPNPAVLMIGLFALAFLVLNYSRFGRLVKAIGSNEEAVRLSGISVPWYVLSVYVISGALAAVAGVLITSRSGVGSASVGAGNELDVIAAVVIGGASLMGGRGGVINTFIGVMILGVIGNIMNLAGVPGYHQQVYLGVIIVVAVLIQNGSTLFRR</sequence>
<proteinExistence type="predicted"/>
<feature type="transmembrane region" description="Helical" evidence="8">
    <location>
        <begin position="104"/>
        <end position="124"/>
    </location>
</feature>
<dbReference type="PANTHER" id="PTHR32196">
    <property type="entry name" value="ABC TRANSPORTER PERMEASE PROTEIN YPHD-RELATED-RELATED"/>
    <property type="match status" value="1"/>
</dbReference>
<keyword evidence="10" id="KW-1185">Reference proteome</keyword>
<evidence type="ECO:0000256" key="2">
    <source>
        <dbReference type="ARBA" id="ARBA00022448"/>
    </source>
</evidence>
<keyword evidence="2" id="KW-0813">Transport</keyword>
<feature type="transmembrane region" description="Helical" evidence="8">
    <location>
        <begin position="131"/>
        <end position="149"/>
    </location>
</feature>
<feature type="transmembrane region" description="Helical" evidence="8">
    <location>
        <begin position="219"/>
        <end position="241"/>
    </location>
</feature>
<keyword evidence="6 8" id="KW-1133">Transmembrane helix</keyword>
<reference evidence="9" key="1">
    <citation type="submission" date="2022-12" db="EMBL/GenBank/DDBJ databases">
        <title>Jiella pelagia sp. nov., isolated from phosphonate enriched culture of Northwest Pacific surface seawater.</title>
        <authorList>
            <person name="Shin D.Y."/>
            <person name="Hwang C.Y."/>
        </authorList>
    </citation>
    <scope>NUCLEOTIDE SEQUENCE</scope>
    <source>
        <strain evidence="9">HL-NP1</strain>
    </source>
</reference>
<organism evidence="9 10">
    <name type="scientific">Jiella pelagia</name>
    <dbReference type="NCBI Taxonomy" id="2986949"/>
    <lineage>
        <taxon>Bacteria</taxon>
        <taxon>Pseudomonadati</taxon>
        <taxon>Pseudomonadota</taxon>
        <taxon>Alphaproteobacteria</taxon>
        <taxon>Hyphomicrobiales</taxon>
        <taxon>Aurantimonadaceae</taxon>
        <taxon>Jiella</taxon>
    </lineage>
</organism>
<evidence type="ECO:0000256" key="7">
    <source>
        <dbReference type="ARBA" id="ARBA00023136"/>
    </source>
</evidence>
<dbReference type="Pfam" id="PF02653">
    <property type="entry name" value="BPD_transp_2"/>
    <property type="match status" value="1"/>
</dbReference>
<evidence type="ECO:0000256" key="3">
    <source>
        <dbReference type="ARBA" id="ARBA00022475"/>
    </source>
</evidence>